<reference evidence="1 2" key="1">
    <citation type="submission" date="2018-08" db="EMBL/GenBank/DDBJ databases">
        <title>A genome reference for cultivated species of the human gut microbiota.</title>
        <authorList>
            <person name="Zou Y."/>
            <person name="Xue W."/>
            <person name="Luo G."/>
        </authorList>
    </citation>
    <scope>NUCLEOTIDE SEQUENCE [LARGE SCALE GENOMIC DNA]</scope>
    <source>
        <strain evidence="1 2">AM42-1AC</strain>
    </source>
</reference>
<accession>A0A3R6DKF4</accession>
<sequence>MEGRKISFVVLAMAGLLTACGSRVWGDDSEISTALAFGEAEECTQNAKTREDTIVKISDCLSEQVPEIDDWAAYVDLKSDGQAYLYQTYDLETEEVYKDWAGSEYLGEYYSVHVSEMWEDHSVSWSTFYVSVNFDKVLWKDMVGLADSEFEVYTLEEWRNSSYYPSLDD</sequence>
<dbReference type="Proteomes" id="UP000283492">
    <property type="component" value="Unassembled WGS sequence"/>
</dbReference>
<dbReference type="PROSITE" id="PS51257">
    <property type="entry name" value="PROKAR_LIPOPROTEIN"/>
    <property type="match status" value="1"/>
</dbReference>
<name>A0A3R6DKF4_9FIRM</name>
<evidence type="ECO:0000313" key="2">
    <source>
        <dbReference type="Proteomes" id="UP000283492"/>
    </source>
</evidence>
<gene>
    <name evidence="1" type="ORF">DW914_16110</name>
</gene>
<evidence type="ECO:0000313" key="1">
    <source>
        <dbReference type="EMBL" id="RHA83766.1"/>
    </source>
</evidence>
<comment type="caution">
    <text evidence="1">The sequence shown here is derived from an EMBL/GenBank/DDBJ whole genome shotgun (WGS) entry which is preliminary data.</text>
</comment>
<dbReference type="AlphaFoldDB" id="A0A3R6DKF4"/>
<proteinExistence type="predicted"/>
<protein>
    <submittedName>
        <fullName evidence="1">Uncharacterized protein</fullName>
    </submittedName>
</protein>
<dbReference type="EMBL" id="QSFX01000038">
    <property type="protein sequence ID" value="RHA83766.1"/>
    <property type="molecule type" value="Genomic_DNA"/>
</dbReference>
<organism evidence="1 2">
    <name type="scientific">Roseburia inulinivorans</name>
    <dbReference type="NCBI Taxonomy" id="360807"/>
    <lineage>
        <taxon>Bacteria</taxon>
        <taxon>Bacillati</taxon>
        <taxon>Bacillota</taxon>
        <taxon>Clostridia</taxon>
        <taxon>Lachnospirales</taxon>
        <taxon>Lachnospiraceae</taxon>
        <taxon>Roseburia</taxon>
    </lineage>
</organism>
<dbReference type="RefSeq" id="WP_118583375.1">
    <property type="nucleotide sequence ID" value="NZ_CABJFX010000038.1"/>
</dbReference>